<dbReference type="SUPFAM" id="SSF50911">
    <property type="entry name" value="Mannose 6-phosphate receptor domain"/>
    <property type="match status" value="1"/>
</dbReference>
<reference evidence="5" key="1">
    <citation type="journal article" date="2020" name="PLoS Negl. Trop. Dis.">
        <title>High-quality nuclear genome for Sarcoptes scabiei-A critical resource for a neglected parasite.</title>
        <authorList>
            <person name="Korhonen P.K."/>
            <person name="Gasser R.B."/>
            <person name="Ma G."/>
            <person name="Wang T."/>
            <person name="Stroehlein A.J."/>
            <person name="Young N.D."/>
            <person name="Ang C.S."/>
            <person name="Fernando D.D."/>
            <person name="Lu H.C."/>
            <person name="Taylor S."/>
            <person name="Reynolds S.L."/>
            <person name="Mofiz E."/>
            <person name="Najaraj S.H."/>
            <person name="Gowda H."/>
            <person name="Madugundu A."/>
            <person name="Renuse S."/>
            <person name="Holt D."/>
            <person name="Pandey A."/>
            <person name="Papenfuss A.T."/>
            <person name="Fischer K."/>
        </authorList>
    </citation>
    <scope>NUCLEOTIDE SEQUENCE [LARGE SCALE GENOMIC DNA]</scope>
</reference>
<dbReference type="InterPro" id="IPR036607">
    <property type="entry name" value="PRKCSH"/>
</dbReference>
<sequence>MMLSSSKHFISLFLILSILIFDNILIQNYQIPVRIIDKKFNNEFNYKELDFVRIDNDLREQSAVNKTKTILSDGPEIYQTLKNLCFFFEDQKYFFRICLFDNVTQHDKSRYFYRSFHALLGVWQEWYTDLDDFGSGFLFYDHGMECQHGFRRKVGVKFECEKQSDRDKDYDDDDDEEFVKVVDVREIKKCVYLIHIQSFIFCDQGTVYSHLDSLGQLEWDLIETLHSSNAISSIDYERYLDTILQNYNLIALKPNQTIESILLHGENVEHFKDNELIVNQYELERCRYELDTLRKRLKAEQSR</sequence>
<gene>
    <name evidence="3" type="ORF">SSS_1643</name>
</gene>
<dbReference type="EMBL" id="WVUK01000066">
    <property type="protein sequence ID" value="KAF7487750.1"/>
    <property type="molecule type" value="Genomic_DNA"/>
</dbReference>
<dbReference type="EnsemblMetazoa" id="SSS_1643s_mrna">
    <property type="protein sequence ID" value="KAF7487750.1"/>
    <property type="gene ID" value="SSS_1643"/>
</dbReference>
<dbReference type="GO" id="GO:0006491">
    <property type="term" value="P:N-glycan processing"/>
    <property type="evidence" value="ECO:0007669"/>
    <property type="project" value="TreeGrafter"/>
</dbReference>
<feature type="signal peptide" evidence="1">
    <location>
        <begin position="1"/>
        <end position="26"/>
    </location>
</feature>
<keyword evidence="1" id="KW-0732">Signal</keyword>
<keyword evidence="3" id="KW-0808">Transferase</keyword>
<feature type="chain" id="PRO_5038259143" evidence="1">
    <location>
        <begin position="27"/>
        <end position="303"/>
    </location>
</feature>
<evidence type="ECO:0000256" key="1">
    <source>
        <dbReference type="SAM" id="SignalP"/>
    </source>
</evidence>
<evidence type="ECO:0000313" key="5">
    <source>
        <dbReference type="Proteomes" id="UP000070412"/>
    </source>
</evidence>
<dbReference type="OrthoDB" id="6502763at2759"/>
<dbReference type="Gene3D" id="2.70.130.10">
    <property type="entry name" value="Mannose-6-phosphate receptor binding domain"/>
    <property type="match status" value="1"/>
</dbReference>
<reference evidence="3" key="2">
    <citation type="submission" date="2020-01" db="EMBL/GenBank/DDBJ databases">
        <authorList>
            <person name="Korhonen P.K.K."/>
            <person name="Guangxu M.G."/>
            <person name="Wang T.W."/>
            <person name="Stroehlein A.J.S."/>
            <person name="Young N.D."/>
            <person name="Ang C.-S.A."/>
            <person name="Fernando D.W.F."/>
            <person name="Lu H.L."/>
            <person name="Taylor S.T."/>
            <person name="Ehtesham M.E.M."/>
            <person name="Najaraj S.H.N."/>
            <person name="Harsha G.H.G."/>
            <person name="Madugundu A.M."/>
            <person name="Renuse S.R."/>
            <person name="Holt D.H."/>
            <person name="Pandey A.P."/>
            <person name="Papenfuss A.P."/>
            <person name="Gasser R.B.G."/>
            <person name="Fischer K.F."/>
        </authorList>
    </citation>
    <scope>NUCLEOTIDE SEQUENCE</scope>
    <source>
        <strain evidence="3">SSS_KF_BRIS2020</strain>
    </source>
</reference>
<accession>A0A834R047</accession>
<feature type="domain" description="Glucosidase 2 subunit beta-like" evidence="2">
    <location>
        <begin position="71"/>
        <end position="208"/>
    </location>
</feature>
<evidence type="ECO:0000313" key="3">
    <source>
        <dbReference type="EMBL" id="KAF7487750.1"/>
    </source>
</evidence>
<dbReference type="InterPro" id="IPR009011">
    <property type="entry name" value="Man6P_isomerase_rcpt-bd_dom_sf"/>
</dbReference>
<organism evidence="3">
    <name type="scientific">Sarcoptes scabiei</name>
    <name type="common">Itch mite</name>
    <name type="synonym">Acarus scabiei</name>
    <dbReference type="NCBI Taxonomy" id="52283"/>
    <lineage>
        <taxon>Eukaryota</taxon>
        <taxon>Metazoa</taxon>
        <taxon>Ecdysozoa</taxon>
        <taxon>Arthropoda</taxon>
        <taxon>Chelicerata</taxon>
        <taxon>Arachnida</taxon>
        <taxon>Acari</taxon>
        <taxon>Acariformes</taxon>
        <taxon>Sarcoptiformes</taxon>
        <taxon>Astigmata</taxon>
        <taxon>Psoroptidia</taxon>
        <taxon>Sarcoptoidea</taxon>
        <taxon>Sarcoptidae</taxon>
        <taxon>Sarcoptinae</taxon>
        <taxon>Sarcoptes</taxon>
    </lineage>
</organism>
<dbReference type="Pfam" id="PF13015">
    <property type="entry name" value="PRKCSH_1"/>
    <property type="match status" value="1"/>
</dbReference>
<name>A0A834R047_SARSC</name>
<proteinExistence type="predicted"/>
<reference evidence="4" key="3">
    <citation type="submission" date="2022-06" db="UniProtKB">
        <authorList>
            <consortium name="EnsemblMetazoa"/>
        </authorList>
    </citation>
    <scope>IDENTIFICATION</scope>
</reference>
<evidence type="ECO:0000313" key="4">
    <source>
        <dbReference type="EnsemblMetazoa" id="KAF7487750.1"/>
    </source>
</evidence>
<protein>
    <submittedName>
        <fullName evidence="3">N-acetylglucosamine-1-phosphotransferase subunit gamma</fullName>
    </submittedName>
</protein>
<dbReference type="Proteomes" id="UP000070412">
    <property type="component" value="Unassembled WGS sequence"/>
</dbReference>
<keyword evidence="5" id="KW-1185">Reference proteome</keyword>
<dbReference type="PANTHER" id="PTHR12630:SF1">
    <property type="entry name" value="GLUCOSIDASE 2 SUBUNIT BETA"/>
    <property type="match status" value="1"/>
</dbReference>
<dbReference type="GO" id="GO:0017177">
    <property type="term" value="C:glucosidase II complex"/>
    <property type="evidence" value="ECO:0007669"/>
    <property type="project" value="TreeGrafter"/>
</dbReference>
<evidence type="ECO:0000259" key="2">
    <source>
        <dbReference type="Pfam" id="PF13015"/>
    </source>
</evidence>
<dbReference type="AlphaFoldDB" id="A0A834R047"/>
<dbReference type="GO" id="GO:0016740">
    <property type="term" value="F:transferase activity"/>
    <property type="evidence" value="ECO:0007669"/>
    <property type="project" value="UniProtKB-KW"/>
</dbReference>
<dbReference type="PANTHER" id="PTHR12630">
    <property type="entry name" value="N-LINKED OLIGOSACCHARIDE PROCESSING"/>
    <property type="match status" value="1"/>
</dbReference>
<dbReference type="InterPro" id="IPR039794">
    <property type="entry name" value="Gtb1-like"/>
</dbReference>